<evidence type="ECO:0000256" key="1">
    <source>
        <dbReference type="ARBA" id="ARBA00022801"/>
    </source>
</evidence>
<comment type="caution">
    <text evidence="4">The sequence shown here is derived from an EMBL/GenBank/DDBJ whole genome shotgun (WGS) entry which is preliminary data.</text>
</comment>
<dbReference type="InterPro" id="IPR050300">
    <property type="entry name" value="GDXG_lipolytic_enzyme"/>
</dbReference>
<keyword evidence="2" id="KW-0732">Signal</keyword>
<dbReference type="Pfam" id="PF00326">
    <property type="entry name" value="Peptidase_S9"/>
    <property type="match status" value="1"/>
</dbReference>
<organism evidence="4 5">
    <name type="scientific">Dyella mobilis</name>
    <dbReference type="NCBI Taxonomy" id="1849582"/>
    <lineage>
        <taxon>Bacteria</taxon>
        <taxon>Pseudomonadati</taxon>
        <taxon>Pseudomonadota</taxon>
        <taxon>Gammaproteobacteria</taxon>
        <taxon>Lysobacterales</taxon>
        <taxon>Rhodanobacteraceae</taxon>
        <taxon>Dyella</taxon>
    </lineage>
</organism>
<gene>
    <name evidence="4" type="ORF">ISS99_16925</name>
</gene>
<dbReference type="RefSeq" id="WP_204632808.1">
    <property type="nucleotide sequence ID" value="NZ_BSOC01000005.1"/>
</dbReference>
<dbReference type="GO" id="GO:0016787">
    <property type="term" value="F:hydrolase activity"/>
    <property type="evidence" value="ECO:0007669"/>
    <property type="project" value="UniProtKB-KW"/>
</dbReference>
<dbReference type="EMBL" id="JADIKF010000040">
    <property type="protein sequence ID" value="MBM7131212.1"/>
    <property type="molecule type" value="Genomic_DNA"/>
</dbReference>
<feature type="domain" description="Peptidase S9 prolyl oligopeptidase catalytic" evidence="3">
    <location>
        <begin position="165"/>
        <end position="286"/>
    </location>
</feature>
<evidence type="ECO:0000313" key="5">
    <source>
        <dbReference type="Proteomes" id="UP001430193"/>
    </source>
</evidence>
<evidence type="ECO:0000259" key="3">
    <source>
        <dbReference type="Pfam" id="PF00326"/>
    </source>
</evidence>
<dbReference type="PANTHER" id="PTHR48081:SF6">
    <property type="entry name" value="PEPTIDASE S9 PROLYL OLIGOPEPTIDASE CATALYTIC DOMAIN-CONTAINING PROTEIN"/>
    <property type="match status" value="1"/>
</dbReference>
<protein>
    <submittedName>
        <fullName evidence="4">Alpha/beta hydrolase</fullName>
    </submittedName>
</protein>
<reference evidence="4" key="1">
    <citation type="submission" date="2020-10" db="EMBL/GenBank/DDBJ databases">
        <title>Phylogeny of dyella-like bacteria.</title>
        <authorList>
            <person name="Fu J."/>
        </authorList>
    </citation>
    <scope>NUCLEOTIDE SEQUENCE</scope>
    <source>
        <strain evidence="4">DHON07</strain>
    </source>
</reference>
<accession>A0ABS2KJ62</accession>
<dbReference type="InterPro" id="IPR029058">
    <property type="entry name" value="AB_hydrolase_fold"/>
</dbReference>
<dbReference type="Proteomes" id="UP001430193">
    <property type="component" value="Unassembled WGS sequence"/>
</dbReference>
<dbReference type="SUPFAM" id="SSF53474">
    <property type="entry name" value="alpha/beta-Hydrolases"/>
    <property type="match status" value="1"/>
</dbReference>
<feature type="signal peptide" evidence="2">
    <location>
        <begin position="1"/>
        <end position="19"/>
    </location>
</feature>
<evidence type="ECO:0000313" key="4">
    <source>
        <dbReference type="EMBL" id="MBM7131212.1"/>
    </source>
</evidence>
<evidence type="ECO:0000256" key="2">
    <source>
        <dbReference type="SAM" id="SignalP"/>
    </source>
</evidence>
<dbReference type="Gene3D" id="3.40.50.1820">
    <property type="entry name" value="alpha/beta hydrolase"/>
    <property type="match status" value="1"/>
</dbReference>
<dbReference type="InterPro" id="IPR001375">
    <property type="entry name" value="Peptidase_S9_cat"/>
</dbReference>
<dbReference type="PANTHER" id="PTHR48081">
    <property type="entry name" value="AB HYDROLASE SUPERFAMILY PROTEIN C4A8.06C"/>
    <property type="match status" value="1"/>
</dbReference>
<name>A0ABS2KJ62_9GAMM</name>
<feature type="chain" id="PRO_5046345940" evidence="2">
    <location>
        <begin position="20"/>
        <end position="313"/>
    </location>
</feature>
<keyword evidence="1 4" id="KW-0378">Hydrolase</keyword>
<sequence>MKSWIVALSLLGLCGSTYAATTTWQPGAGHVQIPLWPGTPPDAQALPGPEYVETDPKALIAGKTMLAIRNVSQPTMTIYTPKGDNTGAAVVVFPGGGFEILAMDLEGSEVCDWLTSKGITCVLLKYRVPGTPYDWRCNCRDHDYAVPVPALEDAQRALGLVRQHAAAWHVDPHEVGVLGFSAGGYLVAEVSTHFTHRWYKPIDAADRESSRPDFAIAVYPGHLATDDDKLNPNVPVSRDTPPTFLVQAEDDNEDGVNQSLVYYAALKKAGVPAEMHLYAHGGHAFGLRPTSLPITHWPQLVDTWLQTIGVMKQ</sequence>
<keyword evidence="5" id="KW-1185">Reference proteome</keyword>
<proteinExistence type="predicted"/>